<reference evidence="1" key="1">
    <citation type="submission" date="2018-05" db="EMBL/GenBank/DDBJ databases">
        <authorList>
            <person name="Lanie J.A."/>
            <person name="Ng W.-L."/>
            <person name="Kazmierczak K.M."/>
            <person name="Andrzejewski T.M."/>
            <person name="Davidsen T.M."/>
            <person name="Wayne K.J."/>
            <person name="Tettelin H."/>
            <person name="Glass J.I."/>
            <person name="Rusch D."/>
            <person name="Podicherti R."/>
            <person name="Tsui H.-C.T."/>
            <person name="Winkler M.E."/>
        </authorList>
    </citation>
    <scope>NUCLEOTIDE SEQUENCE</scope>
</reference>
<organism evidence="1">
    <name type="scientific">marine metagenome</name>
    <dbReference type="NCBI Taxonomy" id="408172"/>
    <lineage>
        <taxon>unclassified sequences</taxon>
        <taxon>metagenomes</taxon>
        <taxon>ecological metagenomes</taxon>
    </lineage>
</organism>
<sequence>LDELPQAYSKVIYEQKCDSVYNYVYKKDLKQ</sequence>
<name>A0A382H630_9ZZZZ</name>
<dbReference type="AlphaFoldDB" id="A0A382H630"/>
<proteinExistence type="predicted"/>
<evidence type="ECO:0000313" key="1">
    <source>
        <dbReference type="EMBL" id="SVB82720.1"/>
    </source>
</evidence>
<feature type="non-terminal residue" evidence="1">
    <location>
        <position position="1"/>
    </location>
</feature>
<gene>
    <name evidence="1" type="ORF">METZ01_LOCUS235574</name>
</gene>
<protein>
    <submittedName>
        <fullName evidence="1">Uncharacterized protein</fullName>
    </submittedName>
</protein>
<accession>A0A382H630</accession>
<dbReference type="EMBL" id="UINC01059378">
    <property type="protein sequence ID" value="SVB82720.1"/>
    <property type="molecule type" value="Genomic_DNA"/>
</dbReference>